<evidence type="ECO:0000256" key="6">
    <source>
        <dbReference type="ARBA" id="ARBA00034687"/>
    </source>
</evidence>
<keyword evidence="5" id="KW-0206">Cytoskeleton</keyword>
<dbReference type="OrthoDB" id="2355at2759"/>
<dbReference type="Proteomes" id="UP000291343">
    <property type="component" value="Unassembled WGS sequence"/>
</dbReference>
<name>A0A482WW15_LAOST</name>
<dbReference type="Gene3D" id="2.160.10.10">
    <property type="entry name" value="Hexapeptide repeat proteins"/>
    <property type="match status" value="1"/>
</dbReference>
<dbReference type="PANTHER" id="PTHR13072">
    <property type="entry name" value="DYNACTIN 6"/>
    <property type="match status" value="1"/>
</dbReference>
<dbReference type="GO" id="GO:0005869">
    <property type="term" value="C:dynactin complex"/>
    <property type="evidence" value="ECO:0007669"/>
    <property type="project" value="InterPro"/>
</dbReference>
<comment type="function">
    <text evidence="6">Part of the dynactin complex that activates the molecular motor dynein for ultra-processive transport along microtubules.</text>
</comment>
<comment type="subcellular location">
    <subcellularLocation>
        <location evidence="1">Cytoplasm</location>
        <location evidence="1">Cytoskeleton</location>
    </subcellularLocation>
</comment>
<dbReference type="InParanoid" id="A0A482WW15"/>
<proteinExistence type="inferred from homology"/>
<dbReference type="GO" id="GO:0007052">
    <property type="term" value="P:mitotic spindle organization"/>
    <property type="evidence" value="ECO:0007669"/>
    <property type="project" value="TreeGrafter"/>
</dbReference>
<dbReference type="STRING" id="195883.A0A482WW15"/>
<keyword evidence="8" id="KW-1185">Reference proteome</keyword>
<organism evidence="7 8">
    <name type="scientific">Laodelphax striatellus</name>
    <name type="common">Small brown planthopper</name>
    <name type="synonym">Delphax striatella</name>
    <dbReference type="NCBI Taxonomy" id="195883"/>
    <lineage>
        <taxon>Eukaryota</taxon>
        <taxon>Metazoa</taxon>
        <taxon>Ecdysozoa</taxon>
        <taxon>Arthropoda</taxon>
        <taxon>Hexapoda</taxon>
        <taxon>Insecta</taxon>
        <taxon>Pterygota</taxon>
        <taxon>Neoptera</taxon>
        <taxon>Paraneoptera</taxon>
        <taxon>Hemiptera</taxon>
        <taxon>Auchenorrhyncha</taxon>
        <taxon>Fulgoroidea</taxon>
        <taxon>Delphacidae</taxon>
        <taxon>Criomorphinae</taxon>
        <taxon>Laodelphax</taxon>
    </lineage>
</organism>
<evidence type="ECO:0000256" key="1">
    <source>
        <dbReference type="ARBA" id="ARBA00004245"/>
    </source>
</evidence>
<evidence type="ECO:0000256" key="4">
    <source>
        <dbReference type="ARBA" id="ARBA00022490"/>
    </source>
</evidence>
<accession>A0A482WW15</accession>
<dbReference type="PANTHER" id="PTHR13072:SF0">
    <property type="entry name" value="DYNACTIN SUBUNIT 6"/>
    <property type="match status" value="1"/>
</dbReference>
<evidence type="ECO:0000313" key="8">
    <source>
        <dbReference type="Proteomes" id="UP000291343"/>
    </source>
</evidence>
<dbReference type="GO" id="GO:0070840">
    <property type="term" value="F:dynein complex binding"/>
    <property type="evidence" value="ECO:0007669"/>
    <property type="project" value="TreeGrafter"/>
</dbReference>
<reference evidence="7 8" key="1">
    <citation type="journal article" date="2017" name="Gigascience">
        <title>Genome sequence of the small brown planthopper, Laodelphax striatellus.</title>
        <authorList>
            <person name="Zhu J."/>
            <person name="Jiang F."/>
            <person name="Wang X."/>
            <person name="Yang P."/>
            <person name="Bao Y."/>
            <person name="Zhao W."/>
            <person name="Wang W."/>
            <person name="Lu H."/>
            <person name="Wang Q."/>
            <person name="Cui N."/>
            <person name="Li J."/>
            <person name="Chen X."/>
            <person name="Luo L."/>
            <person name="Yu J."/>
            <person name="Kang L."/>
            <person name="Cui F."/>
        </authorList>
    </citation>
    <scope>NUCLEOTIDE SEQUENCE [LARGE SCALE GENOMIC DNA]</scope>
    <source>
        <strain evidence="7">Lst14</strain>
    </source>
</reference>
<dbReference type="EMBL" id="QKKF02024786">
    <property type="protein sequence ID" value="RZF37250.1"/>
    <property type="molecule type" value="Genomic_DNA"/>
</dbReference>
<evidence type="ECO:0000313" key="7">
    <source>
        <dbReference type="EMBL" id="RZF37250.1"/>
    </source>
</evidence>
<comment type="similarity">
    <text evidence="2">Belongs to the dynactin subunits 5/6 family. Dynactin subunit 6 subfamily.</text>
</comment>
<evidence type="ECO:0000256" key="2">
    <source>
        <dbReference type="ARBA" id="ARBA00007719"/>
    </source>
</evidence>
<sequence length="56" mass="5812">LKIASSAVVCVESKLKGTVSVGSMTVIHPKASVIAEAGPIIIGENNIIEEQVVIMH</sequence>
<dbReference type="InterPro" id="IPR027777">
    <property type="entry name" value="DCTN6"/>
</dbReference>
<dbReference type="SUPFAM" id="SSF51161">
    <property type="entry name" value="Trimeric LpxA-like enzymes"/>
    <property type="match status" value="1"/>
</dbReference>
<protein>
    <recommendedName>
        <fullName evidence="3">Dynactin subunit 6</fullName>
    </recommendedName>
</protein>
<gene>
    <name evidence="7" type="ORF">LSTR_LSTR015886</name>
</gene>
<dbReference type="InterPro" id="IPR011004">
    <property type="entry name" value="Trimer_LpxA-like_sf"/>
</dbReference>
<dbReference type="AlphaFoldDB" id="A0A482WW15"/>
<evidence type="ECO:0000256" key="3">
    <source>
        <dbReference type="ARBA" id="ARBA00016573"/>
    </source>
</evidence>
<feature type="non-terminal residue" evidence="7">
    <location>
        <position position="56"/>
    </location>
</feature>
<feature type="non-terminal residue" evidence="7">
    <location>
        <position position="1"/>
    </location>
</feature>
<comment type="caution">
    <text evidence="7">The sequence shown here is derived from an EMBL/GenBank/DDBJ whole genome shotgun (WGS) entry which is preliminary data.</text>
</comment>
<evidence type="ECO:0000256" key="5">
    <source>
        <dbReference type="ARBA" id="ARBA00023212"/>
    </source>
</evidence>
<keyword evidence="4" id="KW-0963">Cytoplasm</keyword>